<name>A0A5Q2RP37_9ACTN</name>
<organism evidence="5 6">
    <name type="scientific">Actinomarinicola tropica</name>
    <dbReference type="NCBI Taxonomy" id="2789776"/>
    <lineage>
        <taxon>Bacteria</taxon>
        <taxon>Bacillati</taxon>
        <taxon>Actinomycetota</taxon>
        <taxon>Acidimicrobiia</taxon>
        <taxon>Acidimicrobiales</taxon>
        <taxon>Iamiaceae</taxon>
        <taxon>Actinomarinicola</taxon>
    </lineage>
</organism>
<keyword evidence="2" id="KW-0547">Nucleotide-binding</keyword>
<keyword evidence="2" id="KW-0378">Hydrolase</keyword>
<protein>
    <submittedName>
        <fullName evidence="5">DUF2800 domain-containing protein</fullName>
    </submittedName>
</protein>
<dbReference type="GO" id="GO:0004386">
    <property type="term" value="F:helicase activity"/>
    <property type="evidence" value="ECO:0007669"/>
    <property type="project" value="UniProtKB-KW"/>
</dbReference>
<dbReference type="InterPro" id="IPR011335">
    <property type="entry name" value="Restrct_endonuc-II-like"/>
</dbReference>
<keyword evidence="1" id="KW-0227">DNA damage</keyword>
<dbReference type="EMBL" id="CP045851">
    <property type="protein sequence ID" value="QGG96196.1"/>
    <property type="molecule type" value="Genomic_DNA"/>
</dbReference>
<accession>A0A5Q2RP37</accession>
<dbReference type="InterPro" id="IPR038726">
    <property type="entry name" value="PDDEXK_AddAB-type"/>
</dbReference>
<reference evidence="5 6" key="1">
    <citation type="submission" date="2019-11" db="EMBL/GenBank/DDBJ databases">
        <authorList>
            <person name="He Y."/>
        </authorList>
    </citation>
    <scope>NUCLEOTIDE SEQUENCE [LARGE SCALE GENOMIC DNA]</scope>
    <source>
        <strain evidence="5 6">SCSIO 58843</strain>
    </source>
</reference>
<feature type="domain" description="PD-(D/E)XK endonuclease-like" evidence="4">
    <location>
        <begin position="39"/>
        <end position="279"/>
    </location>
</feature>
<gene>
    <name evidence="5" type="ORF">GH723_14400</name>
</gene>
<dbReference type="SUPFAM" id="SSF52980">
    <property type="entry name" value="Restriction endonuclease-like"/>
    <property type="match status" value="1"/>
</dbReference>
<dbReference type="Pfam" id="PF12705">
    <property type="entry name" value="PDDEXK_1"/>
    <property type="match status" value="1"/>
</dbReference>
<evidence type="ECO:0000313" key="5">
    <source>
        <dbReference type="EMBL" id="QGG96196.1"/>
    </source>
</evidence>
<keyword evidence="2" id="KW-0347">Helicase</keyword>
<dbReference type="KEGG" id="atq:GH723_14400"/>
<evidence type="ECO:0000256" key="2">
    <source>
        <dbReference type="ARBA" id="ARBA00022806"/>
    </source>
</evidence>
<proteinExistence type="predicted"/>
<evidence type="ECO:0000313" key="6">
    <source>
        <dbReference type="Proteomes" id="UP000334019"/>
    </source>
</evidence>
<dbReference type="InterPro" id="IPR011604">
    <property type="entry name" value="PDDEXK-like_dom_sf"/>
</dbReference>
<keyword evidence="6" id="KW-1185">Reference proteome</keyword>
<sequence length="309" mass="33521">MAADADALDTEPIDADSDLRATDLVLFEVDGAGTRVPRHLSPSSATLFEQCPRRWRLRYVDRVPEPAGEPAVIGTFAHRVLELLLAEAPEHRTVERAKLIAREVWPETEAHPDFRALALDAAGARRLRWAAWIAIEGLWPLEDPATVRVRSTERRITATIGGVPFLGVVDRIDECADGLVVTDYKSGRAPSTRFRDAKLAQVLLYAAAIAAAEGEAPTRARLVYLGSTIVEADATPDRVDEAVGALRSTWDDLTVAAAHDEFAPRPGPLCGWCPHVATCAEGTAEVRRRWDQGRMRADAPAVASLAGVA</sequence>
<evidence type="ECO:0000256" key="3">
    <source>
        <dbReference type="ARBA" id="ARBA00023204"/>
    </source>
</evidence>
<evidence type="ECO:0000259" key="4">
    <source>
        <dbReference type="Pfam" id="PF12705"/>
    </source>
</evidence>
<dbReference type="AlphaFoldDB" id="A0A5Q2RP37"/>
<keyword evidence="2" id="KW-0067">ATP-binding</keyword>
<keyword evidence="3" id="KW-0234">DNA repair</keyword>
<dbReference type="Proteomes" id="UP000334019">
    <property type="component" value="Chromosome"/>
</dbReference>
<dbReference type="GO" id="GO:0006281">
    <property type="term" value="P:DNA repair"/>
    <property type="evidence" value="ECO:0007669"/>
    <property type="project" value="UniProtKB-KW"/>
</dbReference>
<evidence type="ECO:0000256" key="1">
    <source>
        <dbReference type="ARBA" id="ARBA00022763"/>
    </source>
</evidence>
<dbReference type="RefSeq" id="WP_153760302.1">
    <property type="nucleotide sequence ID" value="NZ_CP045851.1"/>
</dbReference>
<dbReference type="Gene3D" id="3.90.320.10">
    <property type="match status" value="1"/>
</dbReference>